<feature type="region of interest" description="Disordered" evidence="4">
    <location>
        <begin position="185"/>
        <end position="308"/>
    </location>
</feature>
<feature type="compositionally biased region" description="Low complexity" evidence="4">
    <location>
        <begin position="62"/>
        <end position="77"/>
    </location>
</feature>
<accession>A0A6A4VX82</accession>
<proteinExistence type="predicted"/>
<feature type="compositionally biased region" description="Low complexity" evidence="4">
    <location>
        <begin position="514"/>
        <end position="531"/>
    </location>
</feature>
<dbReference type="PANTHER" id="PTHR12618:SF20">
    <property type="entry name" value="PHD AND RING FINGER DOMAIN-CONTAINING PROTEIN 1"/>
    <property type="match status" value="1"/>
</dbReference>
<evidence type="ECO:0000256" key="3">
    <source>
        <dbReference type="PROSITE-ProRule" id="PRU00175"/>
    </source>
</evidence>
<gene>
    <name evidence="6" type="primary">PHRF1_0</name>
    <name evidence="6" type="ORF">FJT64_007009</name>
</gene>
<reference evidence="6 7" key="1">
    <citation type="submission" date="2019-07" db="EMBL/GenBank/DDBJ databases">
        <title>Draft genome assembly of a fouling barnacle, Amphibalanus amphitrite (Darwin, 1854): The first reference genome for Thecostraca.</title>
        <authorList>
            <person name="Kim W."/>
        </authorList>
    </citation>
    <scope>NUCLEOTIDE SEQUENCE [LARGE SCALE GENOMIC DNA]</scope>
    <source>
        <strain evidence="6">SNU_AA5</strain>
        <tissue evidence="6">Soma without cirri and trophi</tissue>
    </source>
</reference>
<feature type="compositionally biased region" description="Low complexity" evidence="4">
    <location>
        <begin position="452"/>
        <end position="465"/>
    </location>
</feature>
<organism evidence="6 7">
    <name type="scientific">Amphibalanus amphitrite</name>
    <name type="common">Striped barnacle</name>
    <name type="synonym">Balanus amphitrite</name>
    <dbReference type="NCBI Taxonomy" id="1232801"/>
    <lineage>
        <taxon>Eukaryota</taxon>
        <taxon>Metazoa</taxon>
        <taxon>Ecdysozoa</taxon>
        <taxon>Arthropoda</taxon>
        <taxon>Crustacea</taxon>
        <taxon>Multicrustacea</taxon>
        <taxon>Cirripedia</taxon>
        <taxon>Thoracica</taxon>
        <taxon>Thoracicalcarea</taxon>
        <taxon>Balanomorpha</taxon>
        <taxon>Balanoidea</taxon>
        <taxon>Balanidae</taxon>
        <taxon>Amphibalaninae</taxon>
        <taxon>Amphibalanus</taxon>
    </lineage>
</organism>
<dbReference type="Pfam" id="PF23030">
    <property type="entry name" value="SCAF11-like_C"/>
    <property type="match status" value="1"/>
</dbReference>
<evidence type="ECO:0000313" key="6">
    <source>
        <dbReference type="EMBL" id="KAF0295452.1"/>
    </source>
</evidence>
<feature type="compositionally biased region" description="Pro residues" evidence="4">
    <location>
        <begin position="814"/>
        <end position="827"/>
    </location>
</feature>
<keyword evidence="1 3" id="KW-0863">Zinc-finger</keyword>
<dbReference type="GO" id="GO:0008270">
    <property type="term" value="F:zinc ion binding"/>
    <property type="evidence" value="ECO:0007669"/>
    <property type="project" value="UniProtKB-KW"/>
</dbReference>
<feature type="compositionally biased region" description="Pro residues" evidence="4">
    <location>
        <begin position="714"/>
        <end position="732"/>
    </location>
</feature>
<evidence type="ECO:0000256" key="1">
    <source>
        <dbReference type="ARBA" id="ARBA00022771"/>
    </source>
</evidence>
<feature type="region of interest" description="Disordered" evidence="4">
    <location>
        <begin position="811"/>
        <end position="904"/>
    </location>
</feature>
<feature type="compositionally biased region" description="Basic and acidic residues" evidence="4">
    <location>
        <begin position="554"/>
        <end position="573"/>
    </location>
</feature>
<dbReference type="EMBL" id="VIIS01001616">
    <property type="protein sequence ID" value="KAF0295452.1"/>
    <property type="molecule type" value="Genomic_DNA"/>
</dbReference>
<evidence type="ECO:0000256" key="4">
    <source>
        <dbReference type="SAM" id="MobiDB-lite"/>
    </source>
</evidence>
<feature type="region of interest" description="Disordered" evidence="4">
    <location>
        <begin position="1"/>
        <end position="77"/>
    </location>
</feature>
<feature type="compositionally biased region" description="Gly residues" evidence="4">
    <location>
        <begin position="411"/>
        <end position="425"/>
    </location>
</feature>
<feature type="compositionally biased region" description="Basic and acidic residues" evidence="4">
    <location>
        <begin position="296"/>
        <end position="308"/>
    </location>
</feature>
<evidence type="ECO:0000259" key="5">
    <source>
        <dbReference type="PROSITE" id="PS50089"/>
    </source>
</evidence>
<sequence>MEEDGSDSGVGGMQKKKKTLVIDSSDEESDGSESDGSGEEGSAEEGSEEEEGEDAEEDGESGNESSGSGSGSDSSDSGADVCPICLSRFKGQEVGNPESCDHNFCLDHILEWAKNVTTCPVDRQPFTLVLVRKVPGGKIVRQVPVTGPNQLEEPPEEDPTFCEVGVSQDELLGLLDDPDYDAELPLLRAGPRRQRSQRLVARTRLSERISRLPRRAGTASAGSAVASSSSSAPSRGRGRSASTSTARRSTTTRRKRKTKTKRKTTRAKSSGGKRKTKTRRKKRKGGKKKKTTSRRQRPEPDPYEKTRENLRRLLAIRRMKPGQMAPPVMRAGQVSSAEGAGPSGVPRFGTGLPTLSLQLLHTRGSDVAIERDGRLVARSRPALTAAAGPSGRTAALGHAGGTAGPQSTVSRGGGDGGGRTGGGGAPQSCAPPAADSDPRGAGAYANYLRNNSSGSGSGSPSEGAGPTLGSTNGPSAARRRPPTPPKPTQEEPDLYSDIEPPGAGDHPDSDDADSAATGPSPLPGASATAAAAREKDVEKNLADIFGSPEPSGSKVERDIEAIFGDSPERERRPATLPLLSPPPLPPGSPPDRNKPGTAKAEEAETKAKAEGGNTPAPTESKWKKIPETTVKSSSCRRREVDPIVITDSEGEGDASPLSREPKPEKDDKTAGAAPSTPATPSEVTEVTEVPVSRPAEAAPPVRGPQTPPEDSRGPSPPPAPAPRGPCTPPGPEPSDGSVDQYDPFDPTHSPSASPAGGGRRRRSTEAARAKPAPQEATLTLDGQTTVSLPAVQELLSGLATLAAVVSNVAQPTPAAVPPAAAPSPQPADPSIDMELGSPASPESPRSPDPDDGDDLFEPPRPTAAAGAAPCSPFSPGEGMSRFDDLFGSEPTRNTDKSVPSASITNDGLEVVDDVPNSAVELMVKEKVGRDGLLGVAGVFLRKLNRQERVVEEVKMVLKPYYHQRDITKEQYKHILGKSVNKICHNKSGDINPTKIQSLVGRLRHQVQILQPKAEAMTFGRHSAAPSGE</sequence>
<keyword evidence="2" id="KW-0862">Zinc</keyword>
<protein>
    <submittedName>
        <fullName evidence="6">PHD and RING finger domain-containing protein 1</fullName>
    </submittedName>
</protein>
<dbReference type="InterPro" id="IPR001841">
    <property type="entry name" value="Znf_RING"/>
</dbReference>
<feature type="compositionally biased region" description="Basic and acidic residues" evidence="4">
    <location>
        <begin position="532"/>
        <end position="541"/>
    </location>
</feature>
<dbReference type="InterPro" id="IPR013083">
    <property type="entry name" value="Znf_RING/FYVE/PHD"/>
</dbReference>
<dbReference type="InterPro" id="IPR047157">
    <property type="entry name" value="PHRF1/Atg35"/>
</dbReference>
<feature type="region of interest" description="Disordered" evidence="4">
    <location>
        <begin position="382"/>
        <end position="784"/>
    </location>
</feature>
<dbReference type="Gene3D" id="3.30.40.10">
    <property type="entry name" value="Zinc/RING finger domain, C3HC4 (zinc finger)"/>
    <property type="match status" value="1"/>
</dbReference>
<feature type="compositionally biased region" description="Low complexity" evidence="4">
    <location>
        <begin position="670"/>
        <end position="694"/>
    </location>
</feature>
<dbReference type="SUPFAM" id="SSF57850">
    <property type="entry name" value="RING/U-box"/>
    <property type="match status" value="1"/>
</dbReference>
<dbReference type="PROSITE" id="PS50089">
    <property type="entry name" value="ZF_RING_2"/>
    <property type="match status" value="1"/>
</dbReference>
<keyword evidence="1 3" id="KW-0479">Metal-binding</keyword>
<evidence type="ECO:0000256" key="2">
    <source>
        <dbReference type="ARBA" id="ARBA00022833"/>
    </source>
</evidence>
<dbReference type="AlphaFoldDB" id="A0A6A4VX82"/>
<feature type="compositionally biased region" description="Pro residues" evidence="4">
    <location>
        <begin position="579"/>
        <end position="589"/>
    </location>
</feature>
<feature type="compositionally biased region" description="Low complexity" evidence="4">
    <location>
        <begin position="215"/>
        <end position="249"/>
    </location>
</feature>
<feature type="compositionally biased region" description="Basic and acidic residues" evidence="4">
    <location>
        <begin position="591"/>
        <end position="609"/>
    </location>
</feature>
<comment type="caution">
    <text evidence="6">The sequence shown here is derived from an EMBL/GenBank/DDBJ whole genome shotgun (WGS) entry which is preliminary data.</text>
</comment>
<evidence type="ECO:0000313" key="7">
    <source>
        <dbReference type="Proteomes" id="UP000440578"/>
    </source>
</evidence>
<name>A0A6A4VX82_AMPAM</name>
<dbReference type="PANTHER" id="PTHR12618">
    <property type="entry name" value="PHD AND RING FINGER DOMAIN-CONTAINING PROTEIN 1"/>
    <property type="match status" value="1"/>
</dbReference>
<dbReference type="OrthoDB" id="1935339at2759"/>
<feature type="compositionally biased region" description="Basic residues" evidence="4">
    <location>
        <begin position="250"/>
        <end position="295"/>
    </location>
</feature>
<dbReference type="Proteomes" id="UP000440578">
    <property type="component" value="Unassembled WGS sequence"/>
</dbReference>
<feature type="compositionally biased region" description="Acidic residues" evidence="4">
    <location>
        <begin position="24"/>
        <end position="61"/>
    </location>
</feature>
<feature type="compositionally biased region" description="Low complexity" evidence="4">
    <location>
        <begin position="862"/>
        <end position="871"/>
    </location>
</feature>
<dbReference type="InterPro" id="IPR057031">
    <property type="entry name" value="SFR19-like_C"/>
</dbReference>
<keyword evidence="7" id="KW-1185">Reference proteome</keyword>
<feature type="compositionally biased region" description="Basic and acidic residues" evidence="4">
    <location>
        <begin position="659"/>
        <end position="669"/>
    </location>
</feature>
<feature type="domain" description="RING-type" evidence="5">
    <location>
        <begin position="82"/>
        <end position="123"/>
    </location>
</feature>